<feature type="compositionally biased region" description="Polar residues" evidence="1">
    <location>
        <begin position="1"/>
        <end position="10"/>
    </location>
</feature>
<protein>
    <recommendedName>
        <fullName evidence="2">Heterokaryon incompatibility domain-containing protein</fullName>
    </recommendedName>
</protein>
<sequence length="829" mass="94303">MDRQRGQQSLEGGPKPRQSNMMSYNDTKNALDVQIQPLARPPGRQEWYQWFSPSETPVERRLILKLDVLLMIFVFLVYWAKVLDQSATSAAYVSSMKEDLKLFGNELNYLNTNIHGWMTRFSASHFIPAAELIWGVLTLAQYKVTNGHQFTLNAHELRENDLPFHPDLRSMKDSAENGCDFCFVCWSAFSQKASRYVDLLLRGESPFPEGSKWTPAIWLNGNQFGHPTSGDTVAVSLGMRGPGSEFWPDVNPEPIEAELEVYEEPGISSKYNIRGRRSTAFQNPELYVALIREWLDTCRTEHPRCSLSRGSEMPTRLIYVGDRLKNQEPRLMSTAEHGICEPYMALSYCWGPNTTDIPTLSDATYASFTKRIDESTLSKSHRDMLSLARKLDIKYVWIDALCIIQFNKSDWESESKRMAVVYGNAILTIIAGRSSDSKQGFIANSDEKNRIFCPIPREASEKSTIMVGLKRCTDIGPTSTRAWCFQERLLSQRAVVFGVQQLRFHCMEGSVYEDGSRTTERLASKLLRVSTEHHAPKQGQQHRAQEILKEWYALLFPFTQCQLSNPHDVFASLAAIAQKAAAVLQSRYLAGIWECDLARGLMWRPIYHLTPNRKPATRPRPTRLSGASQTIIIIRAPSWSWASVQGAVIQQTLTPPNVALYEDRSKWKIRPILLHPERWTKNSECGVDKLHMPTCELHFKGRVVEARVLDESPRLRYVGVDVDVGVGEQRNLSTRANISRKYGVLLLDSDAVRESLDPALLLHHVTAIGYFDVQEEKVGCTSVYCLQVVPKSGLMLERNPDASYSRLGWFMLQQDNWFADQMETDIRLG</sequence>
<dbReference type="EMBL" id="SBHS01000023">
    <property type="protein sequence ID" value="TWU72920.1"/>
    <property type="molecule type" value="Genomic_DNA"/>
</dbReference>
<dbReference type="Proteomes" id="UP000317257">
    <property type="component" value="Unassembled WGS sequence"/>
</dbReference>
<gene>
    <name evidence="3" type="ORF">ED733_004814</name>
</gene>
<dbReference type="Pfam" id="PF06985">
    <property type="entry name" value="HET"/>
    <property type="match status" value="1"/>
</dbReference>
<evidence type="ECO:0000259" key="2">
    <source>
        <dbReference type="Pfam" id="PF06985"/>
    </source>
</evidence>
<name>A0A5C6G5E7_METRR</name>
<evidence type="ECO:0000313" key="3">
    <source>
        <dbReference type="EMBL" id="TWU72920.1"/>
    </source>
</evidence>
<reference evidence="4" key="1">
    <citation type="submission" date="2018-12" db="EMBL/GenBank/DDBJ databases">
        <title>The complete genome of Metarhizium rileyi, a key fungal pathogen of Lepidoptera.</title>
        <authorList>
            <person name="Binneck E."/>
            <person name="Lastra C.C.L."/>
            <person name="Sosa-Gomez D.R."/>
        </authorList>
    </citation>
    <scope>NUCLEOTIDE SEQUENCE [LARGE SCALE GENOMIC DNA]</scope>
    <source>
        <strain evidence="4">Cep018-CH2</strain>
    </source>
</reference>
<dbReference type="PANTHER" id="PTHR33112">
    <property type="entry name" value="DOMAIN PROTEIN, PUTATIVE-RELATED"/>
    <property type="match status" value="1"/>
</dbReference>
<comment type="caution">
    <text evidence="3">The sequence shown here is derived from an EMBL/GenBank/DDBJ whole genome shotgun (WGS) entry which is preliminary data.</text>
</comment>
<dbReference type="AlphaFoldDB" id="A0A5C6G5E7"/>
<feature type="region of interest" description="Disordered" evidence="1">
    <location>
        <begin position="1"/>
        <end position="23"/>
    </location>
</feature>
<dbReference type="PANTHER" id="PTHR33112:SF10">
    <property type="entry name" value="TOL"/>
    <property type="match status" value="1"/>
</dbReference>
<evidence type="ECO:0000256" key="1">
    <source>
        <dbReference type="SAM" id="MobiDB-lite"/>
    </source>
</evidence>
<organism evidence="3 4">
    <name type="scientific">Metarhizium rileyi (strain RCEF 4871)</name>
    <name type="common">Nomuraea rileyi</name>
    <dbReference type="NCBI Taxonomy" id="1649241"/>
    <lineage>
        <taxon>Eukaryota</taxon>
        <taxon>Fungi</taxon>
        <taxon>Dikarya</taxon>
        <taxon>Ascomycota</taxon>
        <taxon>Pezizomycotina</taxon>
        <taxon>Sordariomycetes</taxon>
        <taxon>Hypocreomycetidae</taxon>
        <taxon>Hypocreales</taxon>
        <taxon>Clavicipitaceae</taxon>
        <taxon>Metarhizium</taxon>
    </lineage>
</organism>
<accession>A0A5C6G5E7</accession>
<evidence type="ECO:0000313" key="4">
    <source>
        <dbReference type="Proteomes" id="UP000317257"/>
    </source>
</evidence>
<dbReference type="InterPro" id="IPR010730">
    <property type="entry name" value="HET"/>
</dbReference>
<feature type="domain" description="Heterokaryon incompatibility" evidence="2">
    <location>
        <begin position="343"/>
        <end position="487"/>
    </location>
</feature>
<proteinExistence type="predicted"/>